<accession>A0ABS3ANJ4</accession>
<evidence type="ECO:0000259" key="1">
    <source>
        <dbReference type="Pfam" id="PF04773"/>
    </source>
</evidence>
<dbReference type="InterPro" id="IPR012373">
    <property type="entry name" value="Ferrdict_sens_TM"/>
</dbReference>
<gene>
    <name evidence="3" type="ORF">IMW75_26220</name>
</gene>
<dbReference type="Gene3D" id="2.60.120.1440">
    <property type="match status" value="1"/>
</dbReference>
<name>A0ABS3ANJ4_9PSED</name>
<dbReference type="PANTHER" id="PTHR30273">
    <property type="entry name" value="PERIPLASMIC SIGNAL SENSOR AND SIGMA FACTOR ACTIVATOR FECR-RELATED"/>
    <property type="match status" value="1"/>
</dbReference>
<dbReference type="InterPro" id="IPR006860">
    <property type="entry name" value="FecR"/>
</dbReference>
<proteinExistence type="predicted"/>
<dbReference type="Proteomes" id="UP000772591">
    <property type="component" value="Unassembled WGS sequence"/>
</dbReference>
<dbReference type="RefSeq" id="WP_045060512.1">
    <property type="nucleotide sequence ID" value="NZ_JADEVO010000071.1"/>
</dbReference>
<dbReference type="Pfam" id="PF16220">
    <property type="entry name" value="DUF4880"/>
    <property type="match status" value="1"/>
</dbReference>
<dbReference type="Pfam" id="PF04773">
    <property type="entry name" value="FecR"/>
    <property type="match status" value="1"/>
</dbReference>
<dbReference type="EMBL" id="JADEVO010000071">
    <property type="protein sequence ID" value="MBN3968749.1"/>
    <property type="molecule type" value="Genomic_DNA"/>
</dbReference>
<comment type="caution">
    <text evidence="3">The sequence shown here is derived from an EMBL/GenBank/DDBJ whole genome shotgun (WGS) entry which is preliminary data.</text>
</comment>
<protein>
    <submittedName>
        <fullName evidence="3">DUF4880 domain-containing protein</fullName>
    </submittedName>
</protein>
<evidence type="ECO:0000313" key="4">
    <source>
        <dbReference type="Proteomes" id="UP000772591"/>
    </source>
</evidence>
<keyword evidence="4" id="KW-1185">Reference proteome</keyword>
<reference evidence="3 4" key="1">
    <citation type="journal article" date="2021" name="Int. J. Syst. Evol. Microbiol.">
        <title>Pseudomonas piscium sp. nov., Pseudomonas pisciculturae sp. nov., Pseudomonas mucoides sp. nov. and Pseudomonas neuropathica sp. nov. isolated from rainbow trout.</title>
        <authorList>
            <person name="Duman M."/>
            <person name="Mulet M."/>
            <person name="Altun S."/>
            <person name="Saticioglu I.B."/>
            <person name="Gomila M."/>
            <person name="Lalucat J."/>
            <person name="Garcia-Valdes E."/>
        </authorList>
    </citation>
    <scope>NUCLEOTIDE SEQUENCE [LARGE SCALE GENOMIC DNA]</scope>
    <source>
        <strain evidence="3 4">LMG 28632</strain>
    </source>
</reference>
<sequence length="334" mass="37192">MSSSPLAAQVPDQHVVRQAIHWLLRLRNNAGNPRLRLQCDVWRAERQEHELAWQRVKSLQAELSSDPRAIAGAPDHLNTSPASALGVGRRQALQMLSGLLLLGSTAWLAKDAYHWQQWTCDFATTTGERRGFQLPDGTRLELNTASSADLDYTPHQRLIKLTRGEILVTCGGIDQAASFDRPLRVQSVHGLFEGVDARYVLLQEPNRTRLSVTAGKVIIHSPVSAAGVPIEVRPGQSYLVDRQQASMASPPDLEPGTWVDGLMVTRNMRLADFLDELGRHRHGHLSCATDIADLRLTGAFRLDDTDQLLVTLTHALPVQLHYRTRWWVTLQGKA</sequence>
<evidence type="ECO:0000259" key="2">
    <source>
        <dbReference type="Pfam" id="PF16220"/>
    </source>
</evidence>
<dbReference type="PANTHER" id="PTHR30273:SF2">
    <property type="entry name" value="PROTEIN FECR"/>
    <property type="match status" value="1"/>
</dbReference>
<dbReference type="InterPro" id="IPR032623">
    <property type="entry name" value="FecR_N"/>
</dbReference>
<organism evidence="3 4">
    <name type="scientific">Pseudomonas gregormendelii</name>
    <dbReference type="NCBI Taxonomy" id="1628277"/>
    <lineage>
        <taxon>Bacteria</taxon>
        <taxon>Pseudomonadati</taxon>
        <taxon>Pseudomonadota</taxon>
        <taxon>Gammaproteobacteria</taxon>
        <taxon>Pseudomonadales</taxon>
        <taxon>Pseudomonadaceae</taxon>
        <taxon>Pseudomonas</taxon>
    </lineage>
</organism>
<feature type="domain" description="FecR protein" evidence="1">
    <location>
        <begin position="123"/>
        <end position="217"/>
    </location>
</feature>
<evidence type="ECO:0000313" key="3">
    <source>
        <dbReference type="EMBL" id="MBN3968749.1"/>
    </source>
</evidence>
<dbReference type="PIRSF" id="PIRSF018266">
    <property type="entry name" value="FecR"/>
    <property type="match status" value="1"/>
</dbReference>
<feature type="domain" description="FecR N-terminal" evidence="2">
    <location>
        <begin position="17"/>
        <end position="59"/>
    </location>
</feature>